<feature type="compositionally biased region" description="Basic and acidic residues" evidence="1">
    <location>
        <begin position="464"/>
        <end position="488"/>
    </location>
</feature>
<feature type="compositionally biased region" description="Polar residues" evidence="1">
    <location>
        <begin position="137"/>
        <end position="148"/>
    </location>
</feature>
<feature type="compositionally biased region" description="Polar residues" evidence="1">
    <location>
        <begin position="286"/>
        <end position="297"/>
    </location>
</feature>
<dbReference type="AlphaFoldDB" id="A0A699HFE9"/>
<name>A0A699HFE9_TANCI</name>
<protein>
    <submittedName>
        <fullName evidence="2">Uncharacterized protein</fullName>
    </submittedName>
</protein>
<comment type="caution">
    <text evidence="2">The sequence shown here is derived from an EMBL/GenBank/DDBJ whole genome shotgun (WGS) entry which is preliminary data.</text>
</comment>
<feature type="compositionally biased region" description="Polar residues" evidence="1">
    <location>
        <begin position="174"/>
        <end position="186"/>
    </location>
</feature>
<accession>A0A699HFE9</accession>
<sequence>MAEQQTIKYAPQWNNMTVDNVIFQTNNVVVVYQNFLREFWSTAVAFGPFPSTDKPEKRPLKEFLIKFLVSNGQRPLTLDFKTFCSSTGLDYNNDKYVDHPTPEGPEASGALSKKSKRPTSKKPPTKTKVTPPKPTKGSEQSHSVSSGTVPDPQDLERDIQLASMGLPSILNEGTCKSQPLPESTATHPKDSEGNKQPLDMDITFTTSDEGIAKTMLRPKGSRGDKDSKGNKPSTDMKPQNPTDADLSETVANYRRTRPNVRAILLSEDEAQESEEGILGAGEEMDNNPQSAKTQHQFSPPHKDKHTSSIALHAEASDIDSSSDKTLKNTTINDLYKVLKVITQLLEDIINSIKDDPSTNKKIKEASETLAKISTLLLRFSLLSGALISLLFSLLISGLERVKTHIKSSMSFLQEDTISIKSMMTEMYNAFRGKSFLAPSSSIALKFALIDTPVNVKGENTTHTATKEPPSHTKRETDANIQEKPEEPKQSTNANIEFIGSSTHLLSITQAQSITIIHPESFIAQREGKGIATDDQAKDQRKLVNASSIVRPDPDEPVREEEIKKAEEKARLNAIRKTKVIKVVREEAKKLGIHLKEAITTKAEQAISQTSGRKRKHMELDPETRIPGIECNQALPENVLFVNNMVIEEPEYGIFFTNEFSDQAFQRCSDIDKVGMEALVSYIVAAFMVKSPENARFILKLRKLIAEHPDQEKLKSKKVKLEALGYKIE</sequence>
<gene>
    <name evidence="2" type="ORF">Tci_374242</name>
</gene>
<proteinExistence type="predicted"/>
<feature type="region of interest" description="Disordered" evidence="1">
    <location>
        <begin position="169"/>
        <end position="246"/>
    </location>
</feature>
<feature type="compositionally biased region" description="Basic residues" evidence="1">
    <location>
        <begin position="113"/>
        <end position="125"/>
    </location>
</feature>
<feature type="region of interest" description="Disordered" evidence="1">
    <location>
        <begin position="280"/>
        <end position="305"/>
    </location>
</feature>
<evidence type="ECO:0000256" key="1">
    <source>
        <dbReference type="SAM" id="MobiDB-lite"/>
    </source>
</evidence>
<feature type="region of interest" description="Disordered" evidence="1">
    <location>
        <begin position="457"/>
        <end position="492"/>
    </location>
</feature>
<evidence type="ECO:0000313" key="2">
    <source>
        <dbReference type="EMBL" id="GEY02268.1"/>
    </source>
</evidence>
<feature type="compositionally biased region" description="Basic and acidic residues" evidence="1">
    <location>
        <begin position="92"/>
        <end position="101"/>
    </location>
</feature>
<feature type="region of interest" description="Disordered" evidence="1">
    <location>
        <begin position="91"/>
        <end position="153"/>
    </location>
</feature>
<organism evidence="2">
    <name type="scientific">Tanacetum cinerariifolium</name>
    <name type="common">Dalmatian daisy</name>
    <name type="synonym">Chrysanthemum cinerariifolium</name>
    <dbReference type="NCBI Taxonomy" id="118510"/>
    <lineage>
        <taxon>Eukaryota</taxon>
        <taxon>Viridiplantae</taxon>
        <taxon>Streptophyta</taxon>
        <taxon>Embryophyta</taxon>
        <taxon>Tracheophyta</taxon>
        <taxon>Spermatophyta</taxon>
        <taxon>Magnoliopsida</taxon>
        <taxon>eudicotyledons</taxon>
        <taxon>Gunneridae</taxon>
        <taxon>Pentapetalae</taxon>
        <taxon>asterids</taxon>
        <taxon>campanulids</taxon>
        <taxon>Asterales</taxon>
        <taxon>Asteraceae</taxon>
        <taxon>Asteroideae</taxon>
        <taxon>Anthemideae</taxon>
        <taxon>Anthemidinae</taxon>
        <taxon>Tanacetum</taxon>
    </lineage>
</organism>
<feature type="compositionally biased region" description="Polar residues" evidence="1">
    <location>
        <begin position="230"/>
        <end position="242"/>
    </location>
</feature>
<reference evidence="2" key="1">
    <citation type="journal article" date="2019" name="Sci. Rep.">
        <title>Draft genome of Tanacetum cinerariifolium, the natural source of mosquito coil.</title>
        <authorList>
            <person name="Yamashiro T."/>
            <person name="Shiraishi A."/>
            <person name="Satake H."/>
            <person name="Nakayama K."/>
        </authorList>
    </citation>
    <scope>NUCLEOTIDE SEQUENCE</scope>
</reference>
<dbReference type="EMBL" id="BKCJ010146212">
    <property type="protein sequence ID" value="GEY02268.1"/>
    <property type="molecule type" value="Genomic_DNA"/>
</dbReference>